<dbReference type="Pfam" id="PF13374">
    <property type="entry name" value="TPR_10"/>
    <property type="match status" value="1"/>
</dbReference>
<keyword evidence="3" id="KW-1185">Reference proteome</keyword>
<reference evidence="2 3" key="1">
    <citation type="submission" date="2021-09" db="EMBL/GenBank/DDBJ databases">
        <title>Whole genome sequence of Nocardioides sp. GBK3QG-3.</title>
        <authorList>
            <person name="Tuo L."/>
        </authorList>
    </citation>
    <scope>NUCLEOTIDE SEQUENCE [LARGE SCALE GENOMIC DNA]</scope>
    <source>
        <strain evidence="2 3">GBK3QG-3</strain>
    </source>
</reference>
<dbReference type="EMBL" id="JAIQZJ010000009">
    <property type="protein sequence ID" value="MBZ5739609.1"/>
    <property type="molecule type" value="Genomic_DNA"/>
</dbReference>
<name>A0ABS7UF24_9ACTN</name>
<proteinExistence type="predicted"/>
<keyword evidence="1" id="KW-0802">TPR repeat</keyword>
<feature type="repeat" description="TPR" evidence="1">
    <location>
        <begin position="147"/>
        <end position="180"/>
    </location>
</feature>
<dbReference type="InterPro" id="IPR011990">
    <property type="entry name" value="TPR-like_helical_dom_sf"/>
</dbReference>
<dbReference type="InterPro" id="IPR019734">
    <property type="entry name" value="TPR_rpt"/>
</dbReference>
<accession>A0ABS7UF24</accession>
<evidence type="ECO:0000313" key="2">
    <source>
        <dbReference type="EMBL" id="MBZ5739609.1"/>
    </source>
</evidence>
<dbReference type="Gene3D" id="1.25.40.10">
    <property type="entry name" value="Tetratricopeptide repeat domain"/>
    <property type="match status" value="1"/>
</dbReference>
<dbReference type="SUPFAM" id="SSF48452">
    <property type="entry name" value="TPR-like"/>
    <property type="match status" value="1"/>
</dbReference>
<dbReference type="Proteomes" id="UP000780875">
    <property type="component" value="Unassembled WGS sequence"/>
</dbReference>
<gene>
    <name evidence="2" type="ORF">K8U61_15650</name>
</gene>
<dbReference type="RefSeq" id="WP_224123979.1">
    <property type="nucleotide sequence ID" value="NZ_JAIQZJ010000009.1"/>
</dbReference>
<evidence type="ECO:0000313" key="3">
    <source>
        <dbReference type="Proteomes" id="UP000780875"/>
    </source>
</evidence>
<comment type="caution">
    <text evidence="2">The sequence shown here is derived from an EMBL/GenBank/DDBJ whole genome shotgun (WGS) entry which is preliminary data.</text>
</comment>
<dbReference type="PROSITE" id="PS50005">
    <property type="entry name" value="TPR"/>
    <property type="match status" value="1"/>
</dbReference>
<evidence type="ECO:0000256" key="1">
    <source>
        <dbReference type="PROSITE-ProRule" id="PRU00339"/>
    </source>
</evidence>
<protein>
    <submittedName>
        <fullName evidence="2">Tetratricopeptide repeat protein</fullName>
    </submittedName>
</protein>
<organism evidence="2 3">
    <name type="scientific">Nocardioides mangrovi</name>
    <dbReference type="NCBI Taxonomy" id="2874580"/>
    <lineage>
        <taxon>Bacteria</taxon>
        <taxon>Bacillati</taxon>
        <taxon>Actinomycetota</taxon>
        <taxon>Actinomycetes</taxon>
        <taxon>Propionibacteriales</taxon>
        <taxon>Nocardioidaceae</taxon>
        <taxon>Nocardioides</taxon>
    </lineage>
</organism>
<dbReference type="SMART" id="SM00028">
    <property type="entry name" value="TPR"/>
    <property type="match status" value="2"/>
</dbReference>
<sequence length="236" mass="25643">MTRLRDLWDFDDPAGSEVRFRAAADEAEGDERIVLLTQAARALGLQERYDEGHALLDDLAVPSDEVAAHVSLERGRLLRSAGEEEAALPHFEAAEAAARDAGLDAVRVDAVHMVALVVPAEERIAVNERALELAGRSADPEARDWDASLLTNIGMVHADAGDFAGALAVFEQALVARERIGEDERTRVARWMVAWSLRNLGHRADALTMQRALKADLEAAGASDPHVDEELALLED</sequence>